<feature type="transmembrane region" description="Helical" evidence="1">
    <location>
        <begin position="119"/>
        <end position="135"/>
    </location>
</feature>
<sequence>MADSKIVPESFNSRSTDQPAGWAEIVSAIHRVMVAFYMGILLIIYSRKMVFGAAAGAPVPVEMVPVLAWIGSGWAGSFILAKAARGYGTGKVMDCISIASALALVGFLIYYVIGAVETIVGGVACLLVAAGLFCMRDW</sequence>
<keyword evidence="1" id="KW-0812">Transmembrane</keyword>
<keyword evidence="1" id="KW-0472">Membrane</keyword>
<proteinExistence type="predicted"/>
<keyword evidence="3" id="KW-1185">Reference proteome</keyword>
<evidence type="ECO:0000313" key="2">
    <source>
        <dbReference type="EMBL" id="CAA7062452.1"/>
    </source>
</evidence>
<organism evidence="2 3">
    <name type="scientific">Microthlaspi erraticum</name>
    <dbReference type="NCBI Taxonomy" id="1685480"/>
    <lineage>
        <taxon>Eukaryota</taxon>
        <taxon>Viridiplantae</taxon>
        <taxon>Streptophyta</taxon>
        <taxon>Embryophyta</taxon>
        <taxon>Tracheophyta</taxon>
        <taxon>Spermatophyta</taxon>
        <taxon>Magnoliopsida</taxon>
        <taxon>eudicotyledons</taxon>
        <taxon>Gunneridae</taxon>
        <taxon>Pentapetalae</taxon>
        <taxon>rosids</taxon>
        <taxon>malvids</taxon>
        <taxon>Brassicales</taxon>
        <taxon>Brassicaceae</taxon>
        <taxon>Coluteocarpeae</taxon>
        <taxon>Microthlaspi</taxon>
    </lineage>
</organism>
<protein>
    <submittedName>
        <fullName evidence="2">Uncharacterized protein</fullName>
    </submittedName>
</protein>
<reference evidence="2" key="1">
    <citation type="submission" date="2020-01" db="EMBL/GenBank/DDBJ databases">
        <authorList>
            <person name="Mishra B."/>
        </authorList>
    </citation>
    <scope>NUCLEOTIDE SEQUENCE [LARGE SCALE GENOMIC DNA]</scope>
</reference>
<feature type="transmembrane region" description="Helical" evidence="1">
    <location>
        <begin position="21"/>
        <end position="46"/>
    </location>
</feature>
<dbReference type="Proteomes" id="UP000467841">
    <property type="component" value="Unassembled WGS sequence"/>
</dbReference>
<dbReference type="EMBL" id="CACVBM020001940">
    <property type="protein sequence ID" value="CAA7062452.1"/>
    <property type="molecule type" value="Genomic_DNA"/>
</dbReference>
<feature type="transmembrane region" description="Helical" evidence="1">
    <location>
        <begin position="95"/>
        <end position="113"/>
    </location>
</feature>
<accession>A0A6D2LLV8</accession>
<keyword evidence="1" id="KW-1133">Transmembrane helix</keyword>
<evidence type="ECO:0000313" key="3">
    <source>
        <dbReference type="Proteomes" id="UP000467841"/>
    </source>
</evidence>
<name>A0A6D2LLV8_9BRAS</name>
<evidence type="ECO:0000256" key="1">
    <source>
        <dbReference type="SAM" id="Phobius"/>
    </source>
</evidence>
<feature type="transmembrane region" description="Helical" evidence="1">
    <location>
        <begin position="66"/>
        <end position="83"/>
    </location>
</feature>
<gene>
    <name evidence="2" type="ORF">MERR_LOCUS49688</name>
</gene>
<dbReference type="AlphaFoldDB" id="A0A6D2LLV8"/>
<comment type="caution">
    <text evidence="2">The sequence shown here is derived from an EMBL/GenBank/DDBJ whole genome shotgun (WGS) entry which is preliminary data.</text>
</comment>